<feature type="domain" description="TauD/TfdA-like" evidence="4">
    <location>
        <begin position="26"/>
        <end position="310"/>
    </location>
</feature>
<organism evidence="5 6">
    <name type="scientific">Aquimarina mytili</name>
    <dbReference type="NCBI Taxonomy" id="874423"/>
    <lineage>
        <taxon>Bacteria</taxon>
        <taxon>Pseudomonadati</taxon>
        <taxon>Bacteroidota</taxon>
        <taxon>Flavobacteriia</taxon>
        <taxon>Flavobacteriales</taxon>
        <taxon>Flavobacteriaceae</taxon>
        <taxon>Aquimarina</taxon>
    </lineage>
</organism>
<sequence>MKSQNIQTISDKKMLLQVTEKQVNTLDWLQQYKDDIENFISTNGALLIRGLAISNDKEFGEALKLLFGEDLANYTYRSTPRTEVNQSNVYTATEYHASEVIPQHNENAYSNAWPMRIGFTCLIPADKMGNTPISDSREAYQKIPIEIREEFERKNIMYVRNYSDIDLPWEEVFQTNNKAEVEQYCNENNLTFEWTDNGLRTSQVNQATIMHPTTKEMLWFNQAHLFHSSSLGSEIKEGLIELLGEENLPRNSFFGDGTPIDEEALSIIRQVFEDTKFSFQWNKGDLLLLDNMLYTHGREPYEGNRKVLVGMAKKYSAQLDHSIV</sequence>
<accession>A0A937DBN1</accession>
<dbReference type="AlphaFoldDB" id="A0A937DBN1"/>
<dbReference type="Gene3D" id="3.60.130.10">
    <property type="entry name" value="Clavaminate synthase-like"/>
    <property type="match status" value="1"/>
</dbReference>
<evidence type="ECO:0000259" key="4">
    <source>
        <dbReference type="Pfam" id="PF02668"/>
    </source>
</evidence>
<dbReference type="Pfam" id="PF02668">
    <property type="entry name" value="TauD"/>
    <property type="match status" value="1"/>
</dbReference>
<dbReference type="SUPFAM" id="SSF51197">
    <property type="entry name" value="Clavaminate synthase-like"/>
    <property type="match status" value="1"/>
</dbReference>
<gene>
    <name evidence="5" type="ORF">JJQ60_20475</name>
</gene>
<keyword evidence="6" id="KW-1185">Reference proteome</keyword>
<dbReference type="Proteomes" id="UP000651057">
    <property type="component" value="Unassembled WGS sequence"/>
</dbReference>
<dbReference type="GO" id="GO:0016706">
    <property type="term" value="F:2-oxoglutarate-dependent dioxygenase activity"/>
    <property type="evidence" value="ECO:0007669"/>
    <property type="project" value="UniProtKB-ARBA"/>
</dbReference>
<protein>
    <submittedName>
        <fullName evidence="5">TauD/TfdA family dioxygenase</fullName>
    </submittedName>
</protein>
<proteinExistence type="predicted"/>
<dbReference type="InterPro" id="IPR042098">
    <property type="entry name" value="TauD-like_sf"/>
</dbReference>
<reference evidence="5" key="1">
    <citation type="submission" date="2021-01" db="EMBL/GenBank/DDBJ databases">
        <authorList>
            <person name="Zhong Y.L."/>
        </authorList>
    </citation>
    <scope>NUCLEOTIDE SEQUENCE</scope>
    <source>
        <strain evidence="5">KCTC 23302</strain>
    </source>
</reference>
<dbReference type="PANTHER" id="PTHR10696">
    <property type="entry name" value="GAMMA-BUTYROBETAINE HYDROXYLASE-RELATED"/>
    <property type="match status" value="1"/>
</dbReference>
<name>A0A937DBN1_9FLAO</name>
<dbReference type="RefSeq" id="WP_201924387.1">
    <property type="nucleotide sequence ID" value="NZ_BAABAX010000024.1"/>
</dbReference>
<comment type="cofactor">
    <cofactor evidence="1">
        <name>Fe(2+)</name>
        <dbReference type="ChEBI" id="CHEBI:29033"/>
    </cofactor>
</comment>
<keyword evidence="3" id="KW-0045">Antibiotic biosynthesis</keyword>
<dbReference type="PANTHER" id="PTHR10696:SF56">
    <property type="entry name" value="TAUD_TFDA-LIKE DOMAIN-CONTAINING PROTEIN"/>
    <property type="match status" value="1"/>
</dbReference>
<evidence type="ECO:0000256" key="2">
    <source>
        <dbReference type="ARBA" id="ARBA00023002"/>
    </source>
</evidence>
<evidence type="ECO:0000313" key="5">
    <source>
        <dbReference type="EMBL" id="MBL0685917.1"/>
    </source>
</evidence>
<evidence type="ECO:0000313" key="6">
    <source>
        <dbReference type="Proteomes" id="UP000651057"/>
    </source>
</evidence>
<dbReference type="InterPro" id="IPR050411">
    <property type="entry name" value="AlphaKG_dependent_hydroxylases"/>
</dbReference>
<evidence type="ECO:0000256" key="1">
    <source>
        <dbReference type="ARBA" id="ARBA00001954"/>
    </source>
</evidence>
<keyword evidence="2" id="KW-0560">Oxidoreductase</keyword>
<comment type="caution">
    <text evidence="5">The sequence shown here is derived from an EMBL/GenBank/DDBJ whole genome shotgun (WGS) entry which is preliminary data.</text>
</comment>
<dbReference type="GO" id="GO:0017000">
    <property type="term" value="P:antibiotic biosynthetic process"/>
    <property type="evidence" value="ECO:0007669"/>
    <property type="project" value="UniProtKB-KW"/>
</dbReference>
<dbReference type="EMBL" id="JAERQJ010000014">
    <property type="protein sequence ID" value="MBL0685917.1"/>
    <property type="molecule type" value="Genomic_DNA"/>
</dbReference>
<evidence type="ECO:0000256" key="3">
    <source>
        <dbReference type="ARBA" id="ARBA00023194"/>
    </source>
</evidence>
<dbReference type="InterPro" id="IPR003819">
    <property type="entry name" value="TauD/TfdA-like"/>
</dbReference>
<keyword evidence="5" id="KW-0223">Dioxygenase</keyword>